<reference evidence="3" key="1">
    <citation type="submission" date="2016-10" db="EMBL/GenBank/DDBJ databases">
        <authorList>
            <person name="Varghese N."/>
            <person name="Submissions S."/>
        </authorList>
    </citation>
    <scope>NUCLEOTIDE SEQUENCE [LARGE SCALE GENOMIC DNA]</scope>
    <source>
        <strain evidence="3">DSM 22376</strain>
    </source>
</reference>
<dbReference type="Gene3D" id="1.20.120.450">
    <property type="entry name" value="dinb family like domain"/>
    <property type="match status" value="1"/>
</dbReference>
<dbReference type="InterPro" id="IPR024775">
    <property type="entry name" value="DinB-like"/>
</dbReference>
<evidence type="ECO:0000313" key="3">
    <source>
        <dbReference type="Proteomes" id="UP000198951"/>
    </source>
</evidence>
<sequence length="171" mass="19687">MCKENSFETENDYFYQKIRKMQQTLDVTRTSRNILSQMLAGYTLEQLNKIPEGYKNNLIWNIAHVVVVQQVLVYKLSGIPMMISDEMVEKYKKGSKPEHIATQAEVDEIKTLLTETINQTETDLESKIFINYQEYPTSAGIVLKSASDAIAFNDFHEGLHIGIIMSIRKFI</sequence>
<dbReference type="Pfam" id="PF12867">
    <property type="entry name" value="DinB_2"/>
    <property type="match status" value="1"/>
</dbReference>
<accession>A0A1H4EES2</accession>
<keyword evidence="3" id="KW-1185">Reference proteome</keyword>
<dbReference type="STRING" id="150146.SAMN05443667_109164"/>
<name>A0A1H4EES2_9FLAO</name>
<proteinExistence type="predicted"/>
<dbReference type="InterPro" id="IPR034660">
    <property type="entry name" value="DinB/YfiT-like"/>
</dbReference>
<feature type="domain" description="DinB-like" evidence="1">
    <location>
        <begin position="30"/>
        <end position="164"/>
    </location>
</feature>
<evidence type="ECO:0000313" key="2">
    <source>
        <dbReference type="EMBL" id="SEA83090.1"/>
    </source>
</evidence>
<dbReference type="AlphaFoldDB" id="A0A1H4EES2"/>
<dbReference type="EMBL" id="FNRD01000009">
    <property type="protein sequence ID" value="SEA83090.1"/>
    <property type="molecule type" value="Genomic_DNA"/>
</dbReference>
<protein>
    <submittedName>
        <fullName evidence="2">DinB superfamily protein</fullName>
    </submittedName>
</protein>
<organism evidence="2 3">
    <name type="scientific">Flavobacterium gillisiae</name>
    <dbReference type="NCBI Taxonomy" id="150146"/>
    <lineage>
        <taxon>Bacteria</taxon>
        <taxon>Pseudomonadati</taxon>
        <taxon>Bacteroidota</taxon>
        <taxon>Flavobacteriia</taxon>
        <taxon>Flavobacteriales</taxon>
        <taxon>Flavobacteriaceae</taxon>
        <taxon>Flavobacterium</taxon>
    </lineage>
</organism>
<evidence type="ECO:0000259" key="1">
    <source>
        <dbReference type="Pfam" id="PF12867"/>
    </source>
</evidence>
<dbReference type="Proteomes" id="UP000198951">
    <property type="component" value="Unassembled WGS sequence"/>
</dbReference>
<gene>
    <name evidence="2" type="ORF">SAMN05443667_109164</name>
</gene>
<dbReference type="SUPFAM" id="SSF109854">
    <property type="entry name" value="DinB/YfiT-like putative metalloenzymes"/>
    <property type="match status" value="1"/>
</dbReference>